<name>A0A1Y6D4G8_9GAMM</name>
<dbReference type="GO" id="GO:0042953">
    <property type="term" value="P:lipoprotein transport"/>
    <property type="evidence" value="ECO:0007669"/>
    <property type="project" value="InterPro"/>
</dbReference>
<keyword evidence="3" id="KW-0813">Transport</keyword>
<evidence type="ECO:0000256" key="5">
    <source>
        <dbReference type="ARBA" id="ARBA00022692"/>
    </source>
</evidence>
<evidence type="ECO:0000256" key="6">
    <source>
        <dbReference type="ARBA" id="ARBA00022989"/>
    </source>
</evidence>
<evidence type="ECO:0000256" key="3">
    <source>
        <dbReference type="ARBA" id="ARBA00022448"/>
    </source>
</evidence>
<proteinExistence type="inferred from homology"/>
<gene>
    <name evidence="11" type="ORF">SAMN02949497_3127</name>
</gene>
<dbReference type="STRING" id="1760988.SAMN02949497_3127"/>
<feature type="transmembrane region" description="Helical" evidence="8">
    <location>
        <begin position="384"/>
        <end position="406"/>
    </location>
</feature>
<keyword evidence="11" id="KW-0449">Lipoprotein</keyword>
<evidence type="ECO:0000313" key="12">
    <source>
        <dbReference type="Proteomes" id="UP000192923"/>
    </source>
</evidence>
<dbReference type="InterPro" id="IPR025857">
    <property type="entry name" value="MacB_PCD"/>
</dbReference>
<dbReference type="Proteomes" id="UP000192923">
    <property type="component" value="Unassembled WGS sequence"/>
</dbReference>
<dbReference type="GO" id="GO:0044874">
    <property type="term" value="P:lipoprotein localization to outer membrane"/>
    <property type="evidence" value="ECO:0007669"/>
    <property type="project" value="TreeGrafter"/>
</dbReference>
<feature type="domain" description="MacB-like periplasmic core" evidence="10">
    <location>
        <begin position="37"/>
        <end position="244"/>
    </location>
</feature>
<dbReference type="PANTHER" id="PTHR30489">
    <property type="entry name" value="LIPOPROTEIN-RELEASING SYSTEM TRANSMEMBRANE PROTEIN LOLE"/>
    <property type="match status" value="1"/>
</dbReference>
<reference evidence="11 12" key="1">
    <citation type="submission" date="2016-12" db="EMBL/GenBank/DDBJ databases">
        <authorList>
            <person name="Song W.-J."/>
            <person name="Kurnit D.M."/>
        </authorList>
    </citation>
    <scope>NUCLEOTIDE SEQUENCE [LARGE SCALE GENOMIC DNA]</scope>
    <source>
        <strain evidence="11 12">175</strain>
    </source>
</reference>
<dbReference type="EMBL" id="FXAM01000001">
    <property type="protein sequence ID" value="SMF95753.1"/>
    <property type="molecule type" value="Genomic_DNA"/>
</dbReference>
<feature type="transmembrane region" description="Helical" evidence="8">
    <location>
        <begin position="325"/>
        <end position="352"/>
    </location>
</feature>
<evidence type="ECO:0000256" key="1">
    <source>
        <dbReference type="ARBA" id="ARBA00004651"/>
    </source>
</evidence>
<keyword evidence="6 8" id="KW-1133">Transmembrane helix</keyword>
<evidence type="ECO:0000259" key="10">
    <source>
        <dbReference type="Pfam" id="PF12704"/>
    </source>
</evidence>
<feature type="transmembrane region" description="Helical" evidence="8">
    <location>
        <begin position="30"/>
        <end position="56"/>
    </location>
</feature>
<dbReference type="AlphaFoldDB" id="A0A1Y6D4G8"/>
<feature type="domain" description="ABC3 transporter permease C-terminal" evidence="9">
    <location>
        <begin position="282"/>
        <end position="414"/>
    </location>
</feature>
<keyword evidence="7 8" id="KW-0472">Membrane</keyword>
<evidence type="ECO:0000256" key="2">
    <source>
        <dbReference type="ARBA" id="ARBA00005236"/>
    </source>
</evidence>
<comment type="similarity">
    <text evidence="2">Belongs to the ABC-4 integral membrane protein family. LolC/E subfamily.</text>
</comment>
<dbReference type="Pfam" id="PF02687">
    <property type="entry name" value="FtsX"/>
    <property type="match status" value="1"/>
</dbReference>
<evidence type="ECO:0000259" key="9">
    <source>
        <dbReference type="Pfam" id="PF02687"/>
    </source>
</evidence>
<dbReference type="InterPro" id="IPR051447">
    <property type="entry name" value="Lipoprotein-release_system"/>
</dbReference>
<keyword evidence="12" id="KW-1185">Reference proteome</keyword>
<accession>A0A1Y6D4G8</accession>
<dbReference type="PANTHER" id="PTHR30489:SF0">
    <property type="entry name" value="LIPOPROTEIN-RELEASING SYSTEM TRANSMEMBRANE PROTEIN LOLE"/>
    <property type="match status" value="1"/>
</dbReference>
<dbReference type="InterPro" id="IPR003838">
    <property type="entry name" value="ABC3_permease_C"/>
</dbReference>
<dbReference type="GO" id="GO:0098797">
    <property type="term" value="C:plasma membrane protein complex"/>
    <property type="evidence" value="ECO:0007669"/>
    <property type="project" value="TreeGrafter"/>
</dbReference>
<dbReference type="NCBIfam" id="TIGR02212">
    <property type="entry name" value="lolCE"/>
    <property type="match status" value="1"/>
</dbReference>
<comment type="subcellular location">
    <subcellularLocation>
        <location evidence="1">Cell membrane</location>
        <topology evidence="1">Multi-pass membrane protein</topology>
    </subcellularLocation>
</comment>
<feature type="transmembrane region" description="Helical" evidence="8">
    <location>
        <begin position="280"/>
        <end position="304"/>
    </location>
</feature>
<dbReference type="InterPro" id="IPR011925">
    <property type="entry name" value="LolCE_TM"/>
</dbReference>
<evidence type="ECO:0000256" key="7">
    <source>
        <dbReference type="ARBA" id="ARBA00023136"/>
    </source>
</evidence>
<evidence type="ECO:0000256" key="4">
    <source>
        <dbReference type="ARBA" id="ARBA00022475"/>
    </source>
</evidence>
<evidence type="ECO:0000313" key="11">
    <source>
        <dbReference type="EMBL" id="SMF95753.1"/>
    </source>
</evidence>
<organism evidence="11 12">
    <name type="scientific">Methylomagnum ishizawai</name>
    <dbReference type="NCBI Taxonomy" id="1760988"/>
    <lineage>
        <taxon>Bacteria</taxon>
        <taxon>Pseudomonadati</taxon>
        <taxon>Pseudomonadota</taxon>
        <taxon>Gammaproteobacteria</taxon>
        <taxon>Methylococcales</taxon>
        <taxon>Methylococcaceae</taxon>
        <taxon>Methylomagnum</taxon>
    </lineage>
</organism>
<evidence type="ECO:0000256" key="8">
    <source>
        <dbReference type="SAM" id="Phobius"/>
    </source>
</evidence>
<sequence>MNKPAPARMFKPLSVYIGLRYTRAQRRNSFISFIALTSALGTALGVAALITVLSVMNGFEAEIKERILGMTAHASISGLDGELRDWPSLEAPLRQEPKVLGWAPYIEAQTLLNSDTQVSGITLRGILPDYEPRVSEAASRLIEGRLDALRAGGFGIILGEELAKHLGAKLGDKIAVITPEVVATPAGVMPRLKRFTVVGIFRVGMYEYDRNLALIHLDDAARLLRMDDTVSGLRLKLDDVLYARQIARDLGPKLPQQYLITDWTRAHANFFRAIQSQKEMMFIILFLIVAVAAFNIVSTLVMTVTDKRADIAILRTQGMTPGTVMGTFMVLGTVIGFAGTLLGGIGGVVLALNVETLLPAIERTFGLKFISAEVYYLSELPSKLVWADVCQVTGVAFLLSILATIYPAWQASRVAPAEELRYE</sequence>
<keyword evidence="5 8" id="KW-0812">Transmembrane</keyword>
<keyword evidence="4" id="KW-1003">Cell membrane</keyword>
<protein>
    <submittedName>
        <fullName evidence="11">Lipoprotein-releasing system permease protein</fullName>
    </submittedName>
</protein>
<dbReference type="Pfam" id="PF12704">
    <property type="entry name" value="MacB_PCD"/>
    <property type="match status" value="1"/>
</dbReference>